<accession>A0A9P6LVI3</accession>
<dbReference type="OrthoDB" id="2370295at2759"/>
<dbReference type="EMBL" id="JAAAHY010001807">
    <property type="protein sequence ID" value="KAF9946653.1"/>
    <property type="molecule type" value="Genomic_DNA"/>
</dbReference>
<dbReference type="Proteomes" id="UP000738359">
    <property type="component" value="Unassembled WGS sequence"/>
</dbReference>
<evidence type="ECO:0000313" key="3">
    <source>
        <dbReference type="Proteomes" id="UP000738359"/>
    </source>
</evidence>
<keyword evidence="3" id="KW-1185">Reference proteome</keyword>
<feature type="non-terminal residue" evidence="2">
    <location>
        <position position="577"/>
    </location>
</feature>
<feature type="region of interest" description="Disordered" evidence="1">
    <location>
        <begin position="360"/>
        <end position="381"/>
    </location>
</feature>
<feature type="compositionally biased region" description="Low complexity" evidence="1">
    <location>
        <begin position="363"/>
        <end position="376"/>
    </location>
</feature>
<sequence length="577" mass="65423">MVATTQYEQTSSGNCWGDPAVGTILQRDQHIAVASLVSGDLDKLDPPIGDSSCQVRALVVLVFYHRLFKEFGHTEWEKAVGLSLEYLKFHRIHSGGSVKSAQPVKRRAVVPHEQREAHHDGTIINMQFLGLVALVRKTLGEQRFELLGLAYSLWSGGIVSTDEFWIDFRYRSNNLWGQHERFLRARLAKLSCAAMIDLAGELPNAGKWVQLLRETKSVIKRRDAEGQDDEEDVEVLCAQSTFHVALAALYHYSIPIVDGNIRIQLNGTGDCDHDEGHCSPLGDRLHQPLQRLEMENIVSCNSASCKMTYSLGTVRALFYIPNKMTGAFEYVSSPSQEQMRMPCFFLKTWSTYHGHCSTNYRDNNSQNSNNSSISIISEEDKERDNLYSPDHDRYYEALIKVDKSWAIEVMASTHPPFSRRAQHAGLDISPVYERIFGRSHKNFRYDRYGIEGENILTPEVRRQWRQKDHLPALTDRLITARQVSHERQLSGECQFVRMGAPSTECTWRITKAIDWNVVHVHAATYGWVKEQLQALAGRHQDAPGAVIGRFVFSQGAVGASHENKELATKLHNTRQSN</sequence>
<gene>
    <name evidence="2" type="ORF">BGZ70_003111</name>
</gene>
<comment type="caution">
    <text evidence="2">The sequence shown here is derived from an EMBL/GenBank/DDBJ whole genome shotgun (WGS) entry which is preliminary data.</text>
</comment>
<evidence type="ECO:0000256" key="1">
    <source>
        <dbReference type="SAM" id="MobiDB-lite"/>
    </source>
</evidence>
<reference evidence="2" key="1">
    <citation type="journal article" date="2020" name="Fungal Divers.">
        <title>Resolving the Mortierellaceae phylogeny through synthesis of multi-gene phylogenetics and phylogenomics.</title>
        <authorList>
            <person name="Vandepol N."/>
            <person name="Liber J."/>
            <person name="Desiro A."/>
            <person name="Na H."/>
            <person name="Kennedy M."/>
            <person name="Barry K."/>
            <person name="Grigoriev I.V."/>
            <person name="Miller A.N."/>
            <person name="O'Donnell K."/>
            <person name="Stajich J.E."/>
            <person name="Bonito G."/>
        </authorList>
    </citation>
    <scope>NUCLEOTIDE SEQUENCE</scope>
    <source>
        <strain evidence="2">CK1249</strain>
    </source>
</reference>
<protein>
    <submittedName>
        <fullName evidence="2">Uncharacterized protein</fullName>
    </submittedName>
</protein>
<proteinExistence type="predicted"/>
<organism evidence="2 3">
    <name type="scientific">Mortierella alpina</name>
    <name type="common">Oleaginous fungus</name>
    <name type="synonym">Mortierella renispora</name>
    <dbReference type="NCBI Taxonomy" id="64518"/>
    <lineage>
        <taxon>Eukaryota</taxon>
        <taxon>Fungi</taxon>
        <taxon>Fungi incertae sedis</taxon>
        <taxon>Mucoromycota</taxon>
        <taxon>Mortierellomycotina</taxon>
        <taxon>Mortierellomycetes</taxon>
        <taxon>Mortierellales</taxon>
        <taxon>Mortierellaceae</taxon>
        <taxon>Mortierella</taxon>
    </lineage>
</organism>
<name>A0A9P6LVI3_MORAP</name>
<evidence type="ECO:0000313" key="2">
    <source>
        <dbReference type="EMBL" id="KAF9946653.1"/>
    </source>
</evidence>
<dbReference type="AlphaFoldDB" id="A0A9P6LVI3"/>